<dbReference type="EMBL" id="VXIV02002200">
    <property type="protein sequence ID" value="KAF6026827.1"/>
    <property type="molecule type" value="Genomic_DNA"/>
</dbReference>
<evidence type="ECO:0000256" key="4">
    <source>
        <dbReference type="PROSITE-ProRule" id="PRU00125"/>
    </source>
</evidence>
<dbReference type="PROSITE" id="PS00478">
    <property type="entry name" value="LIM_DOMAIN_1"/>
    <property type="match status" value="1"/>
</dbReference>
<protein>
    <recommendedName>
        <fullName evidence="5">LIM zinc-binding domain-containing protein</fullName>
    </recommendedName>
</protein>
<organism evidence="6 7">
    <name type="scientific">Bugula neritina</name>
    <name type="common">Brown bryozoan</name>
    <name type="synonym">Sertularia neritina</name>
    <dbReference type="NCBI Taxonomy" id="10212"/>
    <lineage>
        <taxon>Eukaryota</taxon>
        <taxon>Metazoa</taxon>
        <taxon>Spiralia</taxon>
        <taxon>Lophotrochozoa</taxon>
        <taxon>Bryozoa</taxon>
        <taxon>Gymnolaemata</taxon>
        <taxon>Cheilostomatida</taxon>
        <taxon>Flustrina</taxon>
        <taxon>Buguloidea</taxon>
        <taxon>Bugulidae</taxon>
        <taxon>Bugula</taxon>
    </lineage>
</organism>
<sequence>MEPETSATPTLGREGQTLLVASHQCLNSSLNALLNREPNPNEICYFCKKRIYLVERQSAEGKYFHRLCFRCYFCDIPLHIGSYTIHRTSLGHARFYCDQHVGRERSAALPNDLVTFLTADPRLV</sequence>
<keyword evidence="1 4" id="KW-0479">Metal-binding</keyword>
<dbReference type="GO" id="GO:0046872">
    <property type="term" value="F:metal ion binding"/>
    <property type="evidence" value="ECO:0007669"/>
    <property type="project" value="UniProtKB-KW"/>
</dbReference>
<dbReference type="InterPro" id="IPR001781">
    <property type="entry name" value="Znf_LIM"/>
</dbReference>
<dbReference type="OrthoDB" id="6129702at2759"/>
<accession>A0A7J7JLB8</accession>
<name>A0A7J7JLB8_BUGNE</name>
<dbReference type="AlphaFoldDB" id="A0A7J7JLB8"/>
<gene>
    <name evidence="6" type="ORF">EB796_014863</name>
</gene>
<evidence type="ECO:0000313" key="6">
    <source>
        <dbReference type="EMBL" id="KAF6026827.1"/>
    </source>
</evidence>
<evidence type="ECO:0000313" key="7">
    <source>
        <dbReference type="Proteomes" id="UP000593567"/>
    </source>
</evidence>
<dbReference type="Pfam" id="PF00412">
    <property type="entry name" value="LIM"/>
    <property type="match status" value="1"/>
</dbReference>
<dbReference type="Proteomes" id="UP000593567">
    <property type="component" value="Unassembled WGS sequence"/>
</dbReference>
<dbReference type="PROSITE" id="PS50023">
    <property type="entry name" value="LIM_DOMAIN_2"/>
    <property type="match status" value="1"/>
</dbReference>
<evidence type="ECO:0000259" key="5">
    <source>
        <dbReference type="PROSITE" id="PS50023"/>
    </source>
</evidence>
<evidence type="ECO:0000256" key="1">
    <source>
        <dbReference type="ARBA" id="ARBA00022723"/>
    </source>
</evidence>
<keyword evidence="3 4" id="KW-0440">LIM domain</keyword>
<keyword evidence="2 4" id="KW-0862">Zinc</keyword>
<comment type="caution">
    <text evidence="6">The sequence shown here is derived from an EMBL/GenBank/DDBJ whole genome shotgun (WGS) entry which is preliminary data.</text>
</comment>
<evidence type="ECO:0000256" key="3">
    <source>
        <dbReference type="ARBA" id="ARBA00023038"/>
    </source>
</evidence>
<reference evidence="6" key="1">
    <citation type="submission" date="2020-06" db="EMBL/GenBank/DDBJ databases">
        <title>Draft genome of Bugula neritina, a colonial animal packing powerful symbionts and potential medicines.</title>
        <authorList>
            <person name="Rayko M."/>
        </authorList>
    </citation>
    <scope>NUCLEOTIDE SEQUENCE [LARGE SCALE GENOMIC DNA]</scope>
    <source>
        <strain evidence="6">Kwan_BN1</strain>
    </source>
</reference>
<dbReference type="SMART" id="SM00132">
    <property type="entry name" value="LIM"/>
    <property type="match status" value="1"/>
</dbReference>
<evidence type="ECO:0000256" key="2">
    <source>
        <dbReference type="ARBA" id="ARBA00022833"/>
    </source>
</evidence>
<proteinExistence type="predicted"/>
<dbReference type="SUPFAM" id="SSF57716">
    <property type="entry name" value="Glucocorticoid receptor-like (DNA-binding domain)"/>
    <property type="match status" value="1"/>
</dbReference>
<dbReference type="PANTHER" id="PTHR24206">
    <property type="entry name" value="OS06G0237300 PROTEIN"/>
    <property type="match status" value="1"/>
</dbReference>
<dbReference type="Gene3D" id="2.10.110.10">
    <property type="entry name" value="Cysteine Rich Protein"/>
    <property type="match status" value="1"/>
</dbReference>
<keyword evidence="7" id="KW-1185">Reference proteome</keyword>
<feature type="domain" description="LIM zinc-binding" evidence="5">
    <location>
        <begin position="42"/>
        <end position="107"/>
    </location>
</feature>